<organism evidence="1 2">
    <name type="scientific">Eumeta variegata</name>
    <name type="common">Bagworm moth</name>
    <name type="synonym">Eumeta japonica</name>
    <dbReference type="NCBI Taxonomy" id="151549"/>
    <lineage>
        <taxon>Eukaryota</taxon>
        <taxon>Metazoa</taxon>
        <taxon>Ecdysozoa</taxon>
        <taxon>Arthropoda</taxon>
        <taxon>Hexapoda</taxon>
        <taxon>Insecta</taxon>
        <taxon>Pterygota</taxon>
        <taxon>Neoptera</taxon>
        <taxon>Endopterygota</taxon>
        <taxon>Lepidoptera</taxon>
        <taxon>Glossata</taxon>
        <taxon>Ditrysia</taxon>
        <taxon>Tineoidea</taxon>
        <taxon>Psychidae</taxon>
        <taxon>Oiketicinae</taxon>
        <taxon>Eumeta</taxon>
    </lineage>
</organism>
<proteinExistence type="predicted"/>
<name>A0A4C2AA51_EUMVA</name>
<protein>
    <submittedName>
        <fullName evidence="1">Uncharacterized protein</fullName>
    </submittedName>
</protein>
<keyword evidence="2" id="KW-1185">Reference proteome</keyword>
<gene>
    <name evidence="1" type="ORF">EVAR_68620_1</name>
</gene>
<evidence type="ECO:0000313" key="2">
    <source>
        <dbReference type="Proteomes" id="UP000299102"/>
    </source>
</evidence>
<accession>A0A4C2AA51</accession>
<dbReference type="EMBL" id="BGZK01002955">
    <property type="protein sequence ID" value="GBP97556.1"/>
    <property type="molecule type" value="Genomic_DNA"/>
</dbReference>
<dbReference type="Proteomes" id="UP000299102">
    <property type="component" value="Unassembled WGS sequence"/>
</dbReference>
<comment type="caution">
    <text evidence="1">The sequence shown here is derived from an EMBL/GenBank/DDBJ whole genome shotgun (WGS) entry which is preliminary data.</text>
</comment>
<sequence>MPRPATINCRKGRHRQMFSCEKYLNDFECEKVKPICIGQVYGAGMSLFPGVDKGVYLPSIILTEMFVGIEEDSNYSSSLNLSCVVSSACQLP</sequence>
<evidence type="ECO:0000313" key="1">
    <source>
        <dbReference type="EMBL" id="GBP97556.1"/>
    </source>
</evidence>
<dbReference type="AlphaFoldDB" id="A0A4C2AA51"/>
<reference evidence="1 2" key="1">
    <citation type="journal article" date="2019" name="Commun. Biol.">
        <title>The bagworm genome reveals a unique fibroin gene that provides high tensile strength.</title>
        <authorList>
            <person name="Kono N."/>
            <person name="Nakamura H."/>
            <person name="Ohtoshi R."/>
            <person name="Tomita M."/>
            <person name="Numata K."/>
            <person name="Arakawa K."/>
        </authorList>
    </citation>
    <scope>NUCLEOTIDE SEQUENCE [LARGE SCALE GENOMIC DNA]</scope>
</reference>